<dbReference type="EMBL" id="CP054705">
    <property type="protein sequence ID" value="QQK77639.1"/>
    <property type="molecule type" value="Genomic_DNA"/>
</dbReference>
<sequence>MLKHMFYLGVVPFLALTGCSNAEEEVAEAKKADDYSHIWEDDERHLESLDTQLSDEDYETIEELFHNFELPEEGQLTTEEAHDHFPDVENQPDDYFFSDGDIIYENYYVFDADTQKLNSLISNPDPDSLSGTMPYDTQSLGVFMTSVEQTNQQVRTPTGETIEGTLPDLTDEDHEALSDDDYQVLSKEDMQTEDVKGWLAMQLFIDLVDGNLEQMQPHIKDYEELYTWAEETRQHAQVADRHGYNNYEAAYDHIQKATENLEKMNEVIPD</sequence>
<evidence type="ECO:0008006" key="4">
    <source>
        <dbReference type="Google" id="ProtNLM"/>
    </source>
</evidence>
<evidence type="ECO:0000256" key="1">
    <source>
        <dbReference type="SAM" id="MobiDB-lite"/>
    </source>
</evidence>
<gene>
    <name evidence="2" type="ORF">HUG15_19980</name>
</gene>
<reference evidence="2 3" key="1">
    <citation type="submission" date="2020-06" db="EMBL/GenBank/DDBJ databases">
        <title>Genomic analysis of Salicibibacter sp. NKC5-3.</title>
        <authorList>
            <person name="Oh Y.J."/>
        </authorList>
    </citation>
    <scope>NUCLEOTIDE SEQUENCE [LARGE SCALE GENOMIC DNA]</scope>
    <source>
        <strain evidence="2 3">NKC5-3</strain>
    </source>
</reference>
<dbReference type="KEGG" id="scia:HUG15_19980"/>
<name>A0A7T7CD48_9BACI</name>
<protein>
    <recommendedName>
        <fullName evidence="4">Lipoprotein</fullName>
    </recommendedName>
</protein>
<feature type="region of interest" description="Disordered" evidence="1">
    <location>
        <begin position="151"/>
        <end position="175"/>
    </location>
</feature>
<organism evidence="2 3">
    <name type="scientific">Salicibibacter cibarius</name>
    <dbReference type="NCBI Taxonomy" id="2743000"/>
    <lineage>
        <taxon>Bacteria</taxon>
        <taxon>Bacillati</taxon>
        <taxon>Bacillota</taxon>
        <taxon>Bacilli</taxon>
        <taxon>Bacillales</taxon>
        <taxon>Bacillaceae</taxon>
        <taxon>Salicibibacter</taxon>
    </lineage>
</organism>
<evidence type="ECO:0000313" key="2">
    <source>
        <dbReference type="EMBL" id="QQK77639.1"/>
    </source>
</evidence>
<keyword evidence="3" id="KW-1185">Reference proteome</keyword>
<dbReference type="RefSeq" id="WP_200125161.1">
    <property type="nucleotide sequence ID" value="NZ_CP054705.1"/>
</dbReference>
<dbReference type="AlphaFoldDB" id="A0A7T7CD48"/>
<proteinExistence type="predicted"/>
<dbReference type="Proteomes" id="UP000595823">
    <property type="component" value="Chromosome"/>
</dbReference>
<accession>A0A7T7CD48</accession>
<evidence type="ECO:0000313" key="3">
    <source>
        <dbReference type="Proteomes" id="UP000595823"/>
    </source>
</evidence>
<dbReference type="PROSITE" id="PS51257">
    <property type="entry name" value="PROKAR_LIPOPROTEIN"/>
    <property type="match status" value="1"/>
</dbReference>